<evidence type="ECO:0000256" key="5">
    <source>
        <dbReference type="ARBA" id="ARBA00023098"/>
    </source>
</evidence>
<organism evidence="6 7">
    <name type="scientific">Amycolatopsis acididurans</name>
    <dbReference type="NCBI Taxonomy" id="2724524"/>
    <lineage>
        <taxon>Bacteria</taxon>
        <taxon>Bacillati</taxon>
        <taxon>Actinomycetota</taxon>
        <taxon>Actinomycetes</taxon>
        <taxon>Pseudonocardiales</taxon>
        <taxon>Pseudonocardiaceae</taxon>
        <taxon>Amycolatopsis</taxon>
    </lineage>
</organism>
<comment type="caution">
    <text evidence="6">The sequence shown here is derived from an EMBL/GenBank/DDBJ whole genome shotgun (WGS) entry which is preliminary data.</text>
</comment>
<dbReference type="Gene3D" id="3.40.50.150">
    <property type="entry name" value="Vaccinia Virus protein VP39"/>
    <property type="match status" value="1"/>
</dbReference>
<evidence type="ECO:0000313" key="7">
    <source>
        <dbReference type="Proteomes" id="UP000715441"/>
    </source>
</evidence>
<dbReference type="PIRSF" id="PIRSF003085">
    <property type="entry name" value="CMAS"/>
    <property type="match status" value="1"/>
</dbReference>
<dbReference type="GO" id="GO:0008168">
    <property type="term" value="F:methyltransferase activity"/>
    <property type="evidence" value="ECO:0007669"/>
    <property type="project" value="UniProtKB-KW"/>
</dbReference>
<dbReference type="InterPro" id="IPR050723">
    <property type="entry name" value="CFA/CMAS"/>
</dbReference>
<dbReference type="Proteomes" id="UP000715441">
    <property type="component" value="Unassembled WGS sequence"/>
</dbReference>
<name>A0ABX1JE27_9PSEU</name>
<keyword evidence="2 6" id="KW-0489">Methyltransferase</keyword>
<proteinExistence type="inferred from homology"/>
<keyword evidence="5" id="KW-0443">Lipid metabolism</keyword>
<reference evidence="6 7" key="1">
    <citation type="submission" date="2020-04" db="EMBL/GenBank/DDBJ databases">
        <title>Novel species.</title>
        <authorList>
            <person name="Teo W.F.A."/>
            <person name="Lipun K."/>
            <person name="Srisuk N."/>
            <person name="Duangmal K."/>
        </authorList>
    </citation>
    <scope>NUCLEOTIDE SEQUENCE [LARGE SCALE GENOMIC DNA]</scope>
    <source>
        <strain evidence="6 7">K13G38</strain>
    </source>
</reference>
<comment type="similarity">
    <text evidence="1">Belongs to the CFA/CMAS family.</text>
</comment>
<evidence type="ECO:0000256" key="4">
    <source>
        <dbReference type="ARBA" id="ARBA00022691"/>
    </source>
</evidence>
<gene>
    <name evidence="6" type="ORF">HFP15_26830</name>
</gene>
<accession>A0ABX1JE27</accession>
<keyword evidence="7" id="KW-1185">Reference proteome</keyword>
<dbReference type="InterPro" id="IPR003333">
    <property type="entry name" value="CMAS"/>
</dbReference>
<keyword evidence="3" id="KW-0808">Transferase</keyword>
<dbReference type="Pfam" id="PF02353">
    <property type="entry name" value="CMAS"/>
    <property type="match status" value="1"/>
</dbReference>
<keyword evidence="4" id="KW-0949">S-adenosyl-L-methionine</keyword>
<dbReference type="PANTHER" id="PTHR43667">
    <property type="entry name" value="CYCLOPROPANE-FATTY-ACYL-PHOSPHOLIPID SYNTHASE"/>
    <property type="match status" value="1"/>
</dbReference>
<dbReference type="InterPro" id="IPR029063">
    <property type="entry name" value="SAM-dependent_MTases_sf"/>
</dbReference>
<evidence type="ECO:0000256" key="2">
    <source>
        <dbReference type="ARBA" id="ARBA00022603"/>
    </source>
</evidence>
<dbReference type="RefSeq" id="WP_168519527.1">
    <property type="nucleotide sequence ID" value="NZ_JAAXLS010000023.1"/>
</dbReference>
<evidence type="ECO:0000256" key="3">
    <source>
        <dbReference type="ARBA" id="ARBA00022679"/>
    </source>
</evidence>
<dbReference type="GO" id="GO:0032259">
    <property type="term" value="P:methylation"/>
    <property type="evidence" value="ECO:0007669"/>
    <property type="project" value="UniProtKB-KW"/>
</dbReference>
<protein>
    <submittedName>
        <fullName evidence="6">Class I SAM-dependent methyltransferase</fullName>
    </submittedName>
</protein>
<evidence type="ECO:0000256" key="1">
    <source>
        <dbReference type="ARBA" id="ARBA00010815"/>
    </source>
</evidence>
<dbReference type="CDD" id="cd02440">
    <property type="entry name" value="AdoMet_MTases"/>
    <property type="match status" value="1"/>
</dbReference>
<sequence>MNHVGTSHDAAGAVHALVRAVLGSELPLRIRCWDGSEAGPPDAAARLVVRRRRALRRLLWAPNELGLARAFVSGDIDVESDFFETLAQLERIIGGQELAVDKMVKRDMVKAGLRLRAFGLPPKPPAEEIRLGGRLHTRRRDSQAISHHYDVGNDFYALVLGPSMTYSCAVWDDKAETLEDAQTAKVDLVCRKLGLHEGMRVLDVGCGWGTFVIHAAREYGAHAVGVTLSQAQADFARKRVAEAGLSDLVEIRVQDYREVGDGPYDAISSIGMAEHVGEAMLPTYARALYDLLRPGGRLLNHAISRKVGVGAHTGGDTFINRYVFPDGELEPVGVMVNAIEQAGFEIRDVEALREHYALTLRAWVANLEANWNDAVRLTSEGRARVWRLYMAACALTFEKGAIGINQVLGVKTAASGASGMPRTRTALLS</sequence>
<dbReference type="PANTHER" id="PTHR43667:SF1">
    <property type="entry name" value="CYCLOPROPANE-FATTY-ACYL-PHOSPHOLIPID SYNTHASE"/>
    <property type="match status" value="1"/>
</dbReference>
<dbReference type="EMBL" id="JAAXLS010000023">
    <property type="protein sequence ID" value="NKQ56497.1"/>
    <property type="molecule type" value="Genomic_DNA"/>
</dbReference>
<evidence type="ECO:0000313" key="6">
    <source>
        <dbReference type="EMBL" id="NKQ56497.1"/>
    </source>
</evidence>
<dbReference type="SUPFAM" id="SSF53335">
    <property type="entry name" value="S-adenosyl-L-methionine-dependent methyltransferases"/>
    <property type="match status" value="1"/>
</dbReference>